<dbReference type="HOGENOM" id="CLU_009583_0_3_6"/>
<name>A0A060H1V3_XYLFS</name>
<keyword evidence="1" id="KW-0328">Glycosyltransferase</keyword>
<sequence length="370" mass="41147">MKVLFVGTSRGGGGAESHFVGLVRAMAETNHQSTALVHPDGLIARQLQQTAIRLFTATFRNVMDLRGYLAIARALRLVHPDVLVGDFGKEYWPLLLMGRLYRLPVVLFRHRLPPMNRFSTYWVPRLADRFFAVSAYARRHYLAEGMPPERVQVLYNPVDTDVLRPDPKLRRAMLHELGWDEDVLVVGCFGRIHEGKGVFVLAEAMEQAMQEEPRLCCLWMGTGLHVQRLTATVADSRFASRQRVLGWVTDPARYFQALAMLAMPSLSPETFGRVSAEAQASGVPVLVSDVGGAAETLQDGTTGMLLPAGDVPAWRNAILAFCDPQLRAAMAAAAPSFVEARFSQRVIAAEFISELERVISDRHHMIAPMR</sequence>
<dbReference type="Pfam" id="PF13439">
    <property type="entry name" value="Glyco_transf_4"/>
    <property type="match status" value="1"/>
</dbReference>
<reference evidence="4 5" key="1">
    <citation type="submission" date="2013-08" db="EMBL/GenBank/DDBJ databases">
        <authorList>
            <person name="Stouthamer R."/>
            <person name="Nunney L."/>
        </authorList>
    </citation>
    <scope>NUCLEOTIDE SEQUENCE [LARGE SCALE GENOMIC DNA]</scope>
    <source>
        <strain evidence="5">ann-1</strain>
    </source>
</reference>
<keyword evidence="2 4" id="KW-0808">Transferase</keyword>
<dbReference type="Proteomes" id="UP000027215">
    <property type="component" value="Chromosome"/>
</dbReference>
<feature type="domain" description="Glycosyltransferase subfamily 4-like N-terminal" evidence="3">
    <location>
        <begin position="13"/>
        <end position="161"/>
    </location>
</feature>
<dbReference type="SUPFAM" id="SSF53756">
    <property type="entry name" value="UDP-Glycosyltransferase/glycogen phosphorylase"/>
    <property type="match status" value="1"/>
</dbReference>
<dbReference type="Pfam" id="PF13692">
    <property type="entry name" value="Glyco_trans_1_4"/>
    <property type="match status" value="1"/>
</dbReference>
<dbReference type="PATRIC" id="fig|155920.8.peg.3024"/>
<dbReference type="Gene3D" id="3.40.50.2000">
    <property type="entry name" value="Glycogen Phosphorylase B"/>
    <property type="match status" value="2"/>
</dbReference>
<gene>
    <name evidence="4" type="ORF">D934_12850</name>
</gene>
<dbReference type="GO" id="GO:0016757">
    <property type="term" value="F:glycosyltransferase activity"/>
    <property type="evidence" value="ECO:0007669"/>
    <property type="project" value="UniProtKB-KW"/>
</dbReference>
<dbReference type="PANTHER" id="PTHR12526:SF510">
    <property type="entry name" value="D-INOSITOL 3-PHOSPHATE GLYCOSYLTRANSFERASE"/>
    <property type="match status" value="1"/>
</dbReference>
<dbReference type="PANTHER" id="PTHR12526">
    <property type="entry name" value="GLYCOSYLTRANSFERASE"/>
    <property type="match status" value="1"/>
</dbReference>
<evidence type="ECO:0000259" key="3">
    <source>
        <dbReference type="Pfam" id="PF13439"/>
    </source>
</evidence>
<proteinExistence type="predicted"/>
<dbReference type="InterPro" id="IPR028098">
    <property type="entry name" value="Glyco_trans_4-like_N"/>
</dbReference>
<protein>
    <submittedName>
        <fullName evidence="4">Glycosyl transferase family 1</fullName>
    </submittedName>
</protein>
<organism evidence="4 5">
    <name type="scientific">Xylella fastidiosa subsp. sandyi Ann-1</name>
    <dbReference type="NCBI Taxonomy" id="155920"/>
    <lineage>
        <taxon>Bacteria</taxon>
        <taxon>Pseudomonadati</taxon>
        <taxon>Pseudomonadota</taxon>
        <taxon>Gammaproteobacteria</taxon>
        <taxon>Lysobacterales</taxon>
        <taxon>Lysobacteraceae</taxon>
        <taxon>Xylella</taxon>
    </lineage>
</organism>
<dbReference type="EMBL" id="CP006696">
    <property type="protein sequence ID" value="AIC10754.1"/>
    <property type="molecule type" value="Genomic_DNA"/>
</dbReference>
<dbReference type="CDD" id="cd03801">
    <property type="entry name" value="GT4_PimA-like"/>
    <property type="match status" value="1"/>
</dbReference>
<evidence type="ECO:0000313" key="5">
    <source>
        <dbReference type="Proteomes" id="UP000027215"/>
    </source>
</evidence>
<evidence type="ECO:0000313" key="4">
    <source>
        <dbReference type="EMBL" id="AIC10754.1"/>
    </source>
</evidence>
<evidence type="ECO:0000256" key="2">
    <source>
        <dbReference type="ARBA" id="ARBA00022679"/>
    </source>
</evidence>
<dbReference type="KEGG" id="xfs:D934_12850"/>
<evidence type="ECO:0000256" key="1">
    <source>
        <dbReference type="ARBA" id="ARBA00022676"/>
    </source>
</evidence>
<accession>A0A060H1V3</accession>
<dbReference type="RefSeq" id="WP_020852542.1">
    <property type="nucleotide sequence ID" value="NZ_CP006696.1"/>
</dbReference>
<dbReference type="AlphaFoldDB" id="A0A060H1V3"/>